<evidence type="ECO:0000313" key="4">
    <source>
        <dbReference type="Proteomes" id="UP000297564"/>
    </source>
</evidence>
<dbReference type="PANTHER" id="PTHR42928:SF5">
    <property type="entry name" value="BLR1237 PROTEIN"/>
    <property type="match status" value="1"/>
</dbReference>
<keyword evidence="2" id="KW-0732">Signal</keyword>
<dbReference type="PIRSF" id="PIRSF017082">
    <property type="entry name" value="YflP"/>
    <property type="match status" value="1"/>
</dbReference>
<dbReference type="Gene3D" id="3.40.190.10">
    <property type="entry name" value="Periplasmic binding protein-like II"/>
    <property type="match status" value="1"/>
</dbReference>
<dbReference type="CDD" id="cd07012">
    <property type="entry name" value="PBP2_Bug_TTT"/>
    <property type="match status" value="1"/>
</dbReference>
<evidence type="ECO:0000313" key="3">
    <source>
        <dbReference type="EMBL" id="TFY98624.1"/>
    </source>
</evidence>
<dbReference type="Gene3D" id="3.40.190.150">
    <property type="entry name" value="Bordetella uptake gene, domain 1"/>
    <property type="match status" value="1"/>
</dbReference>
<feature type="signal peptide" evidence="2">
    <location>
        <begin position="1"/>
        <end position="24"/>
    </location>
</feature>
<dbReference type="Proteomes" id="UP000297564">
    <property type="component" value="Unassembled WGS sequence"/>
</dbReference>
<dbReference type="EMBL" id="SMLL01000005">
    <property type="protein sequence ID" value="TFY98624.1"/>
    <property type="molecule type" value="Genomic_DNA"/>
</dbReference>
<dbReference type="InterPro" id="IPR042100">
    <property type="entry name" value="Bug_dom1"/>
</dbReference>
<dbReference type="RefSeq" id="WP_135285775.1">
    <property type="nucleotide sequence ID" value="NZ_SMLL01000005.1"/>
</dbReference>
<sequence>MSRSRRLLPAAAALMLLAATGASAQDYPSKPIVLIVPFAPGGFVHAVALMLSEGMSKTLGQSVVVTNQPGANGIVAANAVAKAAPDGYTIFLPTASILTVNPHLYKNVQYDPHTDFAPIGQIVNTSNMFVVKSESGIKSFKDLVERARARPEAVSYGSSGAGSVQHLAGEALQQQGKVKLMHVPYKGIAPALTDVVGGNLTVVFSDASAIPHVKAGKLTAIAVSPKRLDDLPGVPSLAEAAAEAGLSGYQAPTLWYGLVAPKGTPPEVIAKLNAAMSETIKRPDVRQKMTAAGATPSEDTSSQFFASTIKADHERYGKLIKDLNIKVE</sequence>
<evidence type="ECO:0000256" key="2">
    <source>
        <dbReference type="SAM" id="SignalP"/>
    </source>
</evidence>
<comment type="caution">
    <text evidence="3">The sequence shown here is derived from an EMBL/GenBank/DDBJ whole genome shotgun (WGS) entry which is preliminary data.</text>
</comment>
<dbReference type="AlphaFoldDB" id="A0A4Z0BKK5"/>
<dbReference type="PANTHER" id="PTHR42928">
    <property type="entry name" value="TRICARBOXYLATE-BINDING PROTEIN"/>
    <property type="match status" value="1"/>
</dbReference>
<dbReference type="SUPFAM" id="SSF53850">
    <property type="entry name" value="Periplasmic binding protein-like II"/>
    <property type="match status" value="1"/>
</dbReference>
<protein>
    <submittedName>
        <fullName evidence="3">Tripartite tricarboxylate transporter substrate binding protein</fullName>
    </submittedName>
</protein>
<dbReference type="OrthoDB" id="9151366at2"/>
<proteinExistence type="inferred from homology"/>
<dbReference type="InterPro" id="IPR005064">
    <property type="entry name" value="BUG"/>
</dbReference>
<reference evidence="3 4" key="1">
    <citation type="submission" date="2019-03" db="EMBL/GenBank/DDBJ databases">
        <title>Ramlibacter rhizophilus CCTCC AB2015357, whole genome shotgun sequence.</title>
        <authorList>
            <person name="Zhang X."/>
            <person name="Feng G."/>
            <person name="Zhu H."/>
        </authorList>
    </citation>
    <scope>NUCLEOTIDE SEQUENCE [LARGE SCALE GENOMIC DNA]</scope>
    <source>
        <strain evidence="3 4">CCTCC AB2015357</strain>
    </source>
</reference>
<gene>
    <name evidence="3" type="ORF">EZ242_13925</name>
</gene>
<feature type="chain" id="PRO_5021304637" evidence="2">
    <location>
        <begin position="25"/>
        <end position="328"/>
    </location>
</feature>
<comment type="similarity">
    <text evidence="1">Belongs to the UPF0065 (bug) family.</text>
</comment>
<evidence type="ECO:0000256" key="1">
    <source>
        <dbReference type="ARBA" id="ARBA00006987"/>
    </source>
</evidence>
<organism evidence="3 4">
    <name type="scientific">Ramlibacter rhizophilus</name>
    <dbReference type="NCBI Taxonomy" id="1781167"/>
    <lineage>
        <taxon>Bacteria</taxon>
        <taxon>Pseudomonadati</taxon>
        <taxon>Pseudomonadota</taxon>
        <taxon>Betaproteobacteria</taxon>
        <taxon>Burkholderiales</taxon>
        <taxon>Comamonadaceae</taxon>
        <taxon>Ramlibacter</taxon>
    </lineage>
</organism>
<name>A0A4Z0BKK5_9BURK</name>
<dbReference type="Pfam" id="PF03401">
    <property type="entry name" value="TctC"/>
    <property type="match status" value="1"/>
</dbReference>
<keyword evidence="4" id="KW-1185">Reference proteome</keyword>
<accession>A0A4Z0BKK5</accession>